<evidence type="ECO:0000256" key="1">
    <source>
        <dbReference type="SAM" id="Phobius"/>
    </source>
</evidence>
<dbReference type="InterPro" id="IPR002881">
    <property type="entry name" value="DUF58"/>
</dbReference>
<comment type="caution">
    <text evidence="3">The sequence shown here is derived from an EMBL/GenBank/DDBJ whole genome shotgun (WGS) entry which is preliminary data.</text>
</comment>
<feature type="domain" description="DUF58" evidence="2">
    <location>
        <begin position="206"/>
        <end position="371"/>
    </location>
</feature>
<accession>A0A2P8CWV5</accession>
<name>A0A2P8CWV5_9BACT</name>
<dbReference type="RefSeq" id="WP_106524716.1">
    <property type="nucleotide sequence ID" value="NZ_PYGD01000011.1"/>
</dbReference>
<sequence>MKKHFIKDLFIHTRWYIGISITAFLFLFAFFIPWLWSVAMVVLLVFGGLTLLEYLLLFAGNRGLQARRITGERLNLGDENEIGISLLNLFPFPVHAEVLDELPVQFQERNFKRALTIPAGHKTTLPYTLRPLSRGEYRFGRILCYVSSPLCLLQRRIRIEAEQLVKVYPSTRYLRKYQLLALSDNMQFAGSKKIRRVGHSMEFEQIKDYVQGDDVRSINWKATARRGGLMVNNFIDARSQQIYCVIDKGRGMKMPFDGLSLLDYSINAALVFLNVALLKQDRAGLITFSSKINELVAAERNSTQLHKLNETLYRQTTDYSDSSYEALTATVLHKLSHRSFLLLFTNFETMASLERQLHYLRKLASRHLLCVVFFQNTLLKEIREGHADTLEGIYIKTIADRFDFEKKQIVKELRRYGIISVLTTPQDLTVDVVNKYLELKSRQMV</sequence>
<dbReference type="Pfam" id="PF01882">
    <property type="entry name" value="DUF58"/>
    <property type="match status" value="1"/>
</dbReference>
<proteinExistence type="predicted"/>
<keyword evidence="1" id="KW-1133">Transmembrane helix</keyword>
<dbReference type="Proteomes" id="UP000240572">
    <property type="component" value="Unassembled WGS sequence"/>
</dbReference>
<feature type="transmembrane region" description="Helical" evidence="1">
    <location>
        <begin position="12"/>
        <end position="32"/>
    </location>
</feature>
<gene>
    <name evidence="3" type="ORF">B0I18_11117</name>
</gene>
<feature type="transmembrane region" description="Helical" evidence="1">
    <location>
        <begin position="38"/>
        <end position="59"/>
    </location>
</feature>
<evidence type="ECO:0000313" key="3">
    <source>
        <dbReference type="EMBL" id="PSK89463.1"/>
    </source>
</evidence>
<keyword evidence="4" id="KW-1185">Reference proteome</keyword>
<protein>
    <submittedName>
        <fullName evidence="3">Uncharacterized protein (DUF58 family)</fullName>
    </submittedName>
</protein>
<reference evidence="3 4" key="1">
    <citation type="submission" date="2018-03" db="EMBL/GenBank/DDBJ databases">
        <title>Genomic Encyclopedia of Type Strains, Phase III (KMG-III): the genomes of soil and plant-associated and newly described type strains.</title>
        <authorList>
            <person name="Whitman W."/>
        </authorList>
    </citation>
    <scope>NUCLEOTIDE SEQUENCE [LARGE SCALE GENOMIC DNA]</scope>
    <source>
        <strain evidence="3 4">CGMCC 1.12700</strain>
    </source>
</reference>
<dbReference type="PANTHER" id="PTHR33608">
    <property type="entry name" value="BLL2464 PROTEIN"/>
    <property type="match status" value="1"/>
</dbReference>
<dbReference type="PANTHER" id="PTHR33608:SF3">
    <property type="entry name" value="SLR2013 PROTEIN"/>
    <property type="match status" value="1"/>
</dbReference>
<dbReference type="AlphaFoldDB" id="A0A2P8CWV5"/>
<evidence type="ECO:0000259" key="2">
    <source>
        <dbReference type="Pfam" id="PF01882"/>
    </source>
</evidence>
<keyword evidence="1" id="KW-0472">Membrane</keyword>
<organism evidence="3 4">
    <name type="scientific">Taibaiella chishuiensis</name>
    <dbReference type="NCBI Taxonomy" id="1434707"/>
    <lineage>
        <taxon>Bacteria</taxon>
        <taxon>Pseudomonadati</taxon>
        <taxon>Bacteroidota</taxon>
        <taxon>Chitinophagia</taxon>
        <taxon>Chitinophagales</taxon>
        <taxon>Chitinophagaceae</taxon>
        <taxon>Taibaiella</taxon>
    </lineage>
</organism>
<keyword evidence="1" id="KW-0812">Transmembrane</keyword>
<evidence type="ECO:0000313" key="4">
    <source>
        <dbReference type="Proteomes" id="UP000240572"/>
    </source>
</evidence>
<dbReference type="EMBL" id="PYGD01000011">
    <property type="protein sequence ID" value="PSK89463.1"/>
    <property type="molecule type" value="Genomic_DNA"/>
</dbReference>
<dbReference type="OrthoDB" id="845740at2"/>